<evidence type="ECO:0000313" key="1">
    <source>
        <dbReference type="EMBL" id="GAQ92096.1"/>
    </source>
</evidence>
<accession>A0A1Y1ITF8</accession>
<dbReference type="EMBL" id="DF237869">
    <property type="protein sequence ID" value="GAQ92096.1"/>
    <property type="molecule type" value="Genomic_DNA"/>
</dbReference>
<gene>
    <name evidence="1" type="ORF">KFL_009200100</name>
</gene>
<protein>
    <submittedName>
        <fullName evidence="1">Uncharacterized protein</fullName>
    </submittedName>
</protein>
<name>A0A1Y1ITF8_KLENI</name>
<proteinExistence type="predicted"/>
<dbReference type="Proteomes" id="UP000054558">
    <property type="component" value="Unassembled WGS sequence"/>
</dbReference>
<reference evidence="1 2" key="1">
    <citation type="journal article" date="2014" name="Nat. Commun.">
        <title>Klebsormidium flaccidum genome reveals primary factors for plant terrestrial adaptation.</title>
        <authorList>
            <person name="Hori K."/>
            <person name="Maruyama F."/>
            <person name="Fujisawa T."/>
            <person name="Togashi T."/>
            <person name="Yamamoto N."/>
            <person name="Seo M."/>
            <person name="Sato S."/>
            <person name="Yamada T."/>
            <person name="Mori H."/>
            <person name="Tajima N."/>
            <person name="Moriyama T."/>
            <person name="Ikeuchi M."/>
            <person name="Watanabe M."/>
            <person name="Wada H."/>
            <person name="Kobayashi K."/>
            <person name="Saito M."/>
            <person name="Masuda T."/>
            <person name="Sasaki-Sekimoto Y."/>
            <person name="Mashiguchi K."/>
            <person name="Awai K."/>
            <person name="Shimojima M."/>
            <person name="Masuda S."/>
            <person name="Iwai M."/>
            <person name="Nobusawa T."/>
            <person name="Narise T."/>
            <person name="Kondo S."/>
            <person name="Saito H."/>
            <person name="Sato R."/>
            <person name="Murakawa M."/>
            <person name="Ihara Y."/>
            <person name="Oshima-Yamada Y."/>
            <person name="Ohtaka K."/>
            <person name="Satoh M."/>
            <person name="Sonobe K."/>
            <person name="Ishii M."/>
            <person name="Ohtani R."/>
            <person name="Kanamori-Sato M."/>
            <person name="Honoki R."/>
            <person name="Miyazaki D."/>
            <person name="Mochizuki H."/>
            <person name="Umetsu J."/>
            <person name="Higashi K."/>
            <person name="Shibata D."/>
            <person name="Kamiya Y."/>
            <person name="Sato N."/>
            <person name="Nakamura Y."/>
            <person name="Tabata S."/>
            <person name="Ida S."/>
            <person name="Kurokawa K."/>
            <person name="Ohta H."/>
        </authorList>
    </citation>
    <scope>NUCLEOTIDE SEQUENCE [LARGE SCALE GENOMIC DNA]</scope>
    <source>
        <strain evidence="1 2">NIES-2285</strain>
    </source>
</reference>
<keyword evidence="2" id="KW-1185">Reference proteome</keyword>
<evidence type="ECO:0000313" key="2">
    <source>
        <dbReference type="Proteomes" id="UP000054558"/>
    </source>
</evidence>
<dbReference type="AlphaFoldDB" id="A0A1Y1ITF8"/>
<organism evidence="1 2">
    <name type="scientific">Klebsormidium nitens</name>
    <name type="common">Green alga</name>
    <name type="synonym">Ulothrix nitens</name>
    <dbReference type="NCBI Taxonomy" id="105231"/>
    <lineage>
        <taxon>Eukaryota</taxon>
        <taxon>Viridiplantae</taxon>
        <taxon>Streptophyta</taxon>
        <taxon>Klebsormidiophyceae</taxon>
        <taxon>Klebsormidiales</taxon>
        <taxon>Klebsormidiaceae</taxon>
        <taxon>Klebsormidium</taxon>
    </lineage>
</organism>
<feature type="non-terminal residue" evidence="1">
    <location>
        <position position="165"/>
    </location>
</feature>
<sequence>MTGSRSELSTHITASYFGPAYSNADADLNRAITNVLIHVKRVPEYVIREGNFIIDPYWLLDCSAGQLAHSDAKCLRLQTYFAYRGKRLHAATVADAIRDAKTLEKDPRDTPKKHELIGLWSQKLGFATPAINTDANHKLIFNPRYAAREFGSSGLAYKTICNTFY</sequence>